<dbReference type="InterPro" id="IPR029493">
    <property type="entry name" value="RecD2-like_HHH"/>
</dbReference>
<dbReference type="InterPro" id="IPR050534">
    <property type="entry name" value="Coronavir_polyprotein_1ab"/>
</dbReference>
<dbReference type="AlphaFoldDB" id="A0A143YP80"/>
<feature type="domain" description="Helix-hairpin-helix DNA-binding motif class 1" evidence="4">
    <location>
        <begin position="191"/>
        <end position="210"/>
    </location>
</feature>
<dbReference type="Pfam" id="PF23139">
    <property type="entry name" value="OB_YrrC"/>
    <property type="match status" value="1"/>
</dbReference>
<dbReference type="SUPFAM" id="SSF47781">
    <property type="entry name" value="RuvA domain 2-like"/>
    <property type="match status" value="1"/>
</dbReference>
<dbReference type="SUPFAM" id="SSF52540">
    <property type="entry name" value="P-loop containing nucleoside triphosphate hydrolases"/>
    <property type="match status" value="1"/>
</dbReference>
<dbReference type="Gene3D" id="1.10.150.20">
    <property type="entry name" value="5' to 3' exonuclease, C-terminal subdomain"/>
    <property type="match status" value="1"/>
</dbReference>
<dbReference type="Pfam" id="PF13245">
    <property type="entry name" value="AAA_19"/>
    <property type="match status" value="1"/>
</dbReference>
<feature type="domain" description="Helix-hairpin-helix DNA-binding motif class 1" evidence="4">
    <location>
        <begin position="127"/>
        <end position="146"/>
    </location>
</feature>
<keyword evidence="3" id="KW-0347">Helicase</keyword>
<sequence>MEEEQLYIVGEMKVIFFENASNFYKVMLVDVIESNLPQKKDEIVVTGSFGQVTEDTVYRFFGTVVEHPKYGVQFQATSYQQEKPTSKNGLISFLAGERFPGIGKRTAEKIVETFGEDAVDIILDDPDALKKITGMTPKKREMMRDVLMQTQGTEKILITLGNYGFSNNQAANIFNFYRTETLTVINENPFKLVEDIEGIGFKKADQLAEELDFPAEHKSRLKGGLYATLQELCLSNGDTYVDGTVLLERTIHLLEQSRRFIIQDDIIIEALMEMVMDMKVVEEHSRFAIPSLYFAEEGIASSIDRLLKKKSVIDYPGVNLDKEIEAMQKKLHIQYGASQIEAIKSALSSPFFILTGGPGTGKTTVLNGIVQLFSQLNDLPDDPMEYKDIFPILLAAPTGRAAKRMQETTGLPSSTIHRLLGLTGQEKDSDEIYTQELEGKLLIIDEVSMVDTWLMHRLLKSVPQGMQVLFVGDKDQLPSVGPGQVLFDLLNCKSLPQVELNEIFRQSGDSSIIPLAHEIKNGLLPQDFRKNQPDRSFLPCQTHQIEQVIRQVVEKAKQRGFTAKDIQVLAPMYKGPAGIDAINKMMQEIFNPNDDKKRREVVYFESTYRVGDKVLQLVNQSENNVFNGDMGEITAIQFAKETEDKVDQITILFDTVEVTYNRNNWNRFVLAYCCSIHKSQGSEFTMVILPMVKQYGRMLRRNLLYTAITRSKSKLILCGDYAAFEMAVESSGDIRKTLLHEKLERNLKSEKIFVSDEGETAIKKAETFPALAAEAAAVEKFRPEKQAPSVVQNNLVKEEKNVTQTIYHLTMEQIIRGEVDPMIGMENITPEMFMAK</sequence>
<dbReference type="GO" id="GO:0006281">
    <property type="term" value="P:DNA repair"/>
    <property type="evidence" value="ECO:0007669"/>
    <property type="project" value="InterPro"/>
</dbReference>
<feature type="binding site" evidence="3">
    <location>
        <begin position="359"/>
        <end position="363"/>
    </location>
    <ligand>
        <name>ATP</name>
        <dbReference type="ChEBI" id="CHEBI:30616"/>
    </ligand>
</feature>
<dbReference type="CDD" id="cd17933">
    <property type="entry name" value="DEXSc_RecD-like"/>
    <property type="match status" value="1"/>
</dbReference>
<organism evidence="5 6">
    <name type="scientific">Trichococcus palustris</name>
    <dbReference type="NCBI Taxonomy" id="140314"/>
    <lineage>
        <taxon>Bacteria</taxon>
        <taxon>Bacillati</taxon>
        <taxon>Bacillota</taxon>
        <taxon>Bacilli</taxon>
        <taxon>Lactobacillales</taxon>
        <taxon>Carnobacteriaceae</taxon>
        <taxon>Trichococcus</taxon>
    </lineage>
</organism>
<evidence type="ECO:0000259" key="4">
    <source>
        <dbReference type="SMART" id="SM00278"/>
    </source>
</evidence>
<dbReference type="CDD" id="cd18809">
    <property type="entry name" value="SF1_C_RecD"/>
    <property type="match status" value="1"/>
</dbReference>
<dbReference type="GO" id="GO:0043139">
    <property type="term" value="F:5'-3' DNA helicase activity"/>
    <property type="evidence" value="ECO:0007669"/>
    <property type="project" value="UniProtKB-UniRule"/>
</dbReference>
<keyword evidence="3" id="KW-0413">Isomerase</keyword>
<dbReference type="GO" id="GO:0017116">
    <property type="term" value="F:single-stranded DNA helicase activity"/>
    <property type="evidence" value="ECO:0007669"/>
    <property type="project" value="TreeGrafter"/>
</dbReference>
<evidence type="ECO:0000313" key="5">
    <source>
        <dbReference type="EMBL" id="CZQ95134.1"/>
    </source>
</evidence>
<accession>A0A143YP80</accession>
<keyword evidence="6" id="KW-1185">Reference proteome</keyword>
<dbReference type="GO" id="GO:0005524">
    <property type="term" value="F:ATP binding"/>
    <property type="evidence" value="ECO:0007669"/>
    <property type="project" value="UniProtKB-UniRule"/>
</dbReference>
<comment type="catalytic activity">
    <reaction evidence="3">
        <text>ATP + H2O = ADP + phosphate + H(+)</text>
        <dbReference type="Rhea" id="RHEA:13065"/>
        <dbReference type="ChEBI" id="CHEBI:15377"/>
        <dbReference type="ChEBI" id="CHEBI:15378"/>
        <dbReference type="ChEBI" id="CHEBI:30616"/>
        <dbReference type="ChEBI" id="CHEBI:43474"/>
        <dbReference type="ChEBI" id="CHEBI:456216"/>
        <dbReference type="EC" id="5.6.2.3"/>
    </reaction>
</comment>
<dbReference type="Proteomes" id="UP000242754">
    <property type="component" value="Unassembled WGS sequence"/>
</dbReference>
<evidence type="ECO:0000256" key="3">
    <source>
        <dbReference type="HAMAP-Rule" id="MF_01488"/>
    </source>
</evidence>
<evidence type="ECO:0000256" key="1">
    <source>
        <dbReference type="ARBA" id="ARBA00022741"/>
    </source>
</evidence>
<dbReference type="SMART" id="SM00278">
    <property type="entry name" value="HhH1"/>
    <property type="match status" value="3"/>
</dbReference>
<dbReference type="PANTHER" id="PTHR43788">
    <property type="entry name" value="DNA2/NAM7 HELICASE FAMILY MEMBER"/>
    <property type="match status" value="1"/>
</dbReference>
<dbReference type="InterPro" id="IPR006345">
    <property type="entry name" value="RecD2"/>
</dbReference>
<evidence type="ECO:0000256" key="2">
    <source>
        <dbReference type="ARBA" id="ARBA00022840"/>
    </source>
</evidence>
<dbReference type="GO" id="GO:0016887">
    <property type="term" value="F:ATP hydrolysis activity"/>
    <property type="evidence" value="ECO:0007669"/>
    <property type="project" value="RHEA"/>
</dbReference>
<dbReference type="InterPro" id="IPR027417">
    <property type="entry name" value="P-loop_NTPase"/>
</dbReference>
<dbReference type="OrthoDB" id="9803432at2"/>
<dbReference type="GO" id="GO:0003677">
    <property type="term" value="F:DNA binding"/>
    <property type="evidence" value="ECO:0007669"/>
    <property type="project" value="UniProtKB-UniRule"/>
</dbReference>
<keyword evidence="3" id="KW-0378">Hydrolase</keyword>
<evidence type="ECO:0000313" key="6">
    <source>
        <dbReference type="Proteomes" id="UP000242754"/>
    </source>
</evidence>
<name>A0A143YP80_9LACT</name>
<gene>
    <name evidence="3" type="primary">recD2</name>
    <name evidence="5" type="ORF">Tpal_1846</name>
</gene>
<dbReference type="EMBL" id="FJNE01000005">
    <property type="protein sequence ID" value="CZQ95134.1"/>
    <property type="molecule type" value="Genomic_DNA"/>
</dbReference>
<dbReference type="Pfam" id="PF18335">
    <property type="entry name" value="SH3_13"/>
    <property type="match status" value="1"/>
</dbReference>
<dbReference type="InterPro" id="IPR027785">
    <property type="entry name" value="UvrD-like_helicase_C"/>
</dbReference>
<reference evidence="5 6" key="1">
    <citation type="submission" date="2016-02" db="EMBL/GenBank/DDBJ databases">
        <authorList>
            <person name="Wen L."/>
            <person name="He K."/>
            <person name="Yang H."/>
        </authorList>
    </citation>
    <scope>NUCLEOTIDE SEQUENCE [LARGE SCALE GENOMIC DNA]</scope>
    <source>
        <strain evidence="5">Trichococcus palustris</strain>
    </source>
</reference>
<dbReference type="Pfam" id="PF13538">
    <property type="entry name" value="UvrD_C_2"/>
    <property type="match status" value="1"/>
</dbReference>
<protein>
    <recommendedName>
        <fullName evidence="3">ATP-dependent RecD2 DNA helicase</fullName>
        <ecNumber evidence="3">5.6.2.3</ecNumber>
    </recommendedName>
    <alternativeName>
        <fullName evidence="3">DNA 5'-3' helicase subunit RecD2</fullName>
    </alternativeName>
</protein>
<dbReference type="HAMAP" id="MF_01488">
    <property type="entry name" value="RecD2"/>
    <property type="match status" value="1"/>
</dbReference>
<dbReference type="Gene3D" id="1.10.10.2220">
    <property type="match status" value="1"/>
</dbReference>
<dbReference type="STRING" id="140314.SAMN04488076_10989"/>
<dbReference type="InterPro" id="IPR055446">
    <property type="entry name" value="RecD2_N_OB"/>
</dbReference>
<dbReference type="Gene3D" id="3.40.50.300">
    <property type="entry name" value="P-loop containing nucleotide triphosphate hydrolases"/>
    <property type="match status" value="2"/>
</dbReference>
<dbReference type="NCBIfam" id="TIGR01448">
    <property type="entry name" value="recD_rel"/>
    <property type="match status" value="1"/>
</dbReference>
<dbReference type="Pfam" id="PF14520">
    <property type="entry name" value="HHH_5"/>
    <property type="match status" value="1"/>
</dbReference>
<keyword evidence="1 3" id="KW-0547">Nucleotide-binding</keyword>
<proteinExistence type="inferred from homology"/>
<keyword evidence="3" id="KW-0238">DNA-binding</keyword>
<feature type="domain" description="Helix-hairpin-helix DNA-binding motif class 1" evidence="4">
    <location>
        <begin position="97"/>
        <end position="113"/>
    </location>
</feature>
<dbReference type="GO" id="GO:0009338">
    <property type="term" value="C:exodeoxyribonuclease V complex"/>
    <property type="evidence" value="ECO:0007669"/>
    <property type="project" value="TreeGrafter"/>
</dbReference>
<comment type="function">
    <text evidence="3">DNA-dependent ATPase and ATP-dependent 5'-3' DNA helicase. Has no activity on blunt DNA or DNA with 3'-overhangs, requires at least 10 bases of 5'-ssDNA for helicase activity.</text>
</comment>
<dbReference type="Gene3D" id="2.30.30.940">
    <property type="match status" value="1"/>
</dbReference>
<dbReference type="EC" id="5.6.2.3" evidence="3"/>
<dbReference type="Pfam" id="PF14490">
    <property type="entry name" value="HHH_RecD2"/>
    <property type="match status" value="1"/>
</dbReference>
<dbReference type="PANTHER" id="PTHR43788:SF6">
    <property type="entry name" value="DNA HELICASE B"/>
    <property type="match status" value="1"/>
</dbReference>
<dbReference type="InterPro" id="IPR010994">
    <property type="entry name" value="RuvA_2-like"/>
</dbReference>
<dbReference type="GO" id="GO:0006310">
    <property type="term" value="P:DNA recombination"/>
    <property type="evidence" value="ECO:0007669"/>
    <property type="project" value="InterPro"/>
</dbReference>
<dbReference type="InterPro" id="IPR041451">
    <property type="entry name" value="RecD2_SH13"/>
</dbReference>
<dbReference type="InterPro" id="IPR003583">
    <property type="entry name" value="Hlx-hairpin-Hlx_DNA-bd_motif"/>
</dbReference>
<dbReference type="RefSeq" id="WP_087033411.1">
    <property type="nucleotide sequence ID" value="NZ_FJNE01000005.1"/>
</dbReference>
<comment type="similarity">
    <text evidence="3">Belongs to the RecD family. RecD2 subfamily.</text>
</comment>
<keyword evidence="2 3" id="KW-0067">ATP-binding</keyword>